<accession>A0AA38VHN2</accession>
<reference evidence="1" key="1">
    <citation type="submission" date="2022-07" db="EMBL/GenBank/DDBJ databases">
        <title>Fungi with potential for degradation of polypropylene.</title>
        <authorList>
            <person name="Gostincar C."/>
        </authorList>
    </citation>
    <scope>NUCLEOTIDE SEQUENCE</scope>
    <source>
        <strain evidence="1">EXF-13287</strain>
    </source>
</reference>
<sequence>MSASNWNPGVYELMGGITQLHNDFMAIVNGPQQDPPSQETVDKVEDYAETFSDTILCLHYLVLIQERDSELQELFLKLLKLTEKQHGLVLIYAEMLQQEKTRAEVMAADAAKAASDDKM</sequence>
<protein>
    <submittedName>
        <fullName evidence="1">Uncharacterized protein</fullName>
    </submittedName>
</protein>
<keyword evidence="2" id="KW-1185">Reference proteome</keyword>
<dbReference type="AlphaFoldDB" id="A0AA38VHN2"/>
<proteinExistence type="predicted"/>
<name>A0AA38VHN2_9PEZI</name>
<dbReference type="Proteomes" id="UP001174691">
    <property type="component" value="Unassembled WGS sequence"/>
</dbReference>
<dbReference type="EMBL" id="JANBVN010000064">
    <property type="protein sequence ID" value="KAJ9151489.1"/>
    <property type="molecule type" value="Genomic_DNA"/>
</dbReference>
<evidence type="ECO:0000313" key="2">
    <source>
        <dbReference type="Proteomes" id="UP001174691"/>
    </source>
</evidence>
<evidence type="ECO:0000313" key="1">
    <source>
        <dbReference type="EMBL" id="KAJ9151489.1"/>
    </source>
</evidence>
<comment type="caution">
    <text evidence="1">The sequence shown here is derived from an EMBL/GenBank/DDBJ whole genome shotgun (WGS) entry which is preliminary data.</text>
</comment>
<gene>
    <name evidence="1" type="ORF">NKR19_g4930</name>
</gene>
<organism evidence="1 2">
    <name type="scientific">Coniochaeta hoffmannii</name>
    <dbReference type="NCBI Taxonomy" id="91930"/>
    <lineage>
        <taxon>Eukaryota</taxon>
        <taxon>Fungi</taxon>
        <taxon>Dikarya</taxon>
        <taxon>Ascomycota</taxon>
        <taxon>Pezizomycotina</taxon>
        <taxon>Sordariomycetes</taxon>
        <taxon>Sordariomycetidae</taxon>
        <taxon>Coniochaetales</taxon>
        <taxon>Coniochaetaceae</taxon>
        <taxon>Coniochaeta</taxon>
    </lineage>
</organism>